<evidence type="ECO:0000313" key="2">
    <source>
        <dbReference type="Proteomes" id="UP000035265"/>
    </source>
</evidence>
<dbReference type="EMBL" id="JNBQ01000012">
    <property type="protein sequence ID" value="KLN34571.1"/>
    <property type="molecule type" value="Genomic_DNA"/>
</dbReference>
<evidence type="ECO:0008006" key="3">
    <source>
        <dbReference type="Google" id="ProtNLM"/>
    </source>
</evidence>
<dbReference type="AlphaFoldDB" id="A0A0H2KM54"/>
<proteinExistence type="predicted"/>
<reference evidence="1 2" key="1">
    <citation type="submission" date="2014-05" db="EMBL/GenBank/DDBJ databases">
        <title>Cellulosimicrobium funkei U11 genome.</title>
        <authorList>
            <person name="Hu C."/>
            <person name="Gong Y."/>
            <person name="Wan W."/>
            <person name="Jiang M."/>
        </authorList>
    </citation>
    <scope>NUCLEOTIDE SEQUENCE [LARGE SCALE GENOMIC DNA]</scope>
    <source>
        <strain evidence="1 2">U11</strain>
    </source>
</reference>
<keyword evidence="2" id="KW-1185">Reference proteome</keyword>
<protein>
    <recommendedName>
        <fullName evidence="3">HK97 gp10 family phage protein</fullName>
    </recommendedName>
</protein>
<dbReference type="RefSeq" id="WP_047232969.1">
    <property type="nucleotide sequence ID" value="NZ_JNBQ01000012.1"/>
</dbReference>
<dbReference type="Proteomes" id="UP000035265">
    <property type="component" value="Unassembled WGS sequence"/>
</dbReference>
<dbReference type="STRING" id="264251.FB00_11225"/>
<gene>
    <name evidence="1" type="ORF">FB00_11225</name>
</gene>
<accession>A0A0H2KM54</accession>
<evidence type="ECO:0000313" key="1">
    <source>
        <dbReference type="EMBL" id="KLN34571.1"/>
    </source>
</evidence>
<organism evidence="1 2">
    <name type="scientific">Cellulosimicrobium funkei</name>
    <dbReference type="NCBI Taxonomy" id="264251"/>
    <lineage>
        <taxon>Bacteria</taxon>
        <taxon>Bacillati</taxon>
        <taxon>Actinomycetota</taxon>
        <taxon>Actinomycetes</taxon>
        <taxon>Micrococcales</taxon>
        <taxon>Promicromonosporaceae</taxon>
        <taxon>Cellulosimicrobium</taxon>
    </lineage>
</organism>
<sequence length="168" mass="18558">MSRVRVDGIREARAASYALRRVDADLRKDINAQARGVLNEIWQGEVAERSGHPMDARVLQKGARVATGARPYLAAATSSRALSGGLVPSESWRAFEFGANRHERVAYSRTSPKGKRHQVIRKTKRQLPQKTKGGRVLYPAVAATAPRIFALWSQNAIRLVFEALKKGA</sequence>
<name>A0A0H2KM54_9MICO</name>
<comment type="caution">
    <text evidence="1">The sequence shown here is derived from an EMBL/GenBank/DDBJ whole genome shotgun (WGS) entry which is preliminary data.</text>
</comment>
<dbReference type="PATRIC" id="fig|264251.5.peg.2284"/>